<feature type="region of interest" description="Disordered" evidence="2">
    <location>
        <begin position="283"/>
        <end position="311"/>
    </location>
</feature>
<dbReference type="Pfam" id="PF07727">
    <property type="entry name" value="RVT_2"/>
    <property type="match status" value="1"/>
</dbReference>
<keyword evidence="1" id="KW-0064">Aspartyl protease</keyword>
<dbReference type="SUPFAM" id="SSF56672">
    <property type="entry name" value="DNA/RNA polymerases"/>
    <property type="match status" value="1"/>
</dbReference>
<feature type="compositionally biased region" description="Basic residues" evidence="2">
    <location>
        <begin position="1116"/>
        <end position="1126"/>
    </location>
</feature>
<accession>A0A7J0DQ52</accession>
<evidence type="ECO:0000256" key="3">
    <source>
        <dbReference type="SAM" id="SignalP"/>
    </source>
</evidence>
<dbReference type="InterPro" id="IPR012337">
    <property type="entry name" value="RNaseH-like_sf"/>
</dbReference>
<dbReference type="OrthoDB" id="414945at2759"/>
<gene>
    <name evidence="7" type="ORF">Acr_00g0065860</name>
</gene>
<feature type="region of interest" description="Disordered" evidence="2">
    <location>
        <begin position="1276"/>
        <end position="1315"/>
    </location>
</feature>
<feature type="region of interest" description="Disordered" evidence="2">
    <location>
        <begin position="1181"/>
        <end position="1205"/>
    </location>
</feature>
<protein>
    <submittedName>
        <fullName evidence="7">Uncharacterized protein</fullName>
    </submittedName>
</protein>
<dbReference type="Proteomes" id="UP000585474">
    <property type="component" value="Unassembled WGS sequence"/>
</dbReference>
<feature type="domain" description="Retroviral polymerase SH3-like" evidence="6">
    <location>
        <begin position="501"/>
        <end position="560"/>
    </location>
</feature>
<feature type="compositionally biased region" description="Polar residues" evidence="2">
    <location>
        <begin position="1281"/>
        <end position="1290"/>
    </location>
</feature>
<feature type="chain" id="PRO_5029598271" evidence="3">
    <location>
        <begin position="23"/>
        <end position="1651"/>
    </location>
</feature>
<dbReference type="Pfam" id="PF22936">
    <property type="entry name" value="Pol_BBD"/>
    <property type="match status" value="1"/>
</dbReference>
<comment type="caution">
    <text evidence="7">The sequence shown here is derived from an EMBL/GenBank/DDBJ whole genome shotgun (WGS) entry which is preliminary data.</text>
</comment>
<keyword evidence="1" id="KW-0645">Protease</keyword>
<reference evidence="8" key="1">
    <citation type="submission" date="2019-07" db="EMBL/GenBank/DDBJ databases">
        <title>De Novo Assembly of kiwifruit Actinidia rufa.</title>
        <authorList>
            <person name="Sugita-Konishi S."/>
            <person name="Sato K."/>
            <person name="Mori E."/>
            <person name="Abe Y."/>
            <person name="Kisaki G."/>
            <person name="Hamano K."/>
            <person name="Suezawa K."/>
            <person name="Otani M."/>
            <person name="Fukuda T."/>
            <person name="Manabe T."/>
            <person name="Gomi K."/>
            <person name="Tabuchi M."/>
            <person name="Akimitsu K."/>
            <person name="Kataoka I."/>
        </authorList>
    </citation>
    <scope>NUCLEOTIDE SEQUENCE [LARGE SCALE GENOMIC DNA]</scope>
    <source>
        <strain evidence="8">cv. Fuchu</strain>
    </source>
</reference>
<feature type="compositionally biased region" description="Basic and acidic residues" evidence="2">
    <location>
        <begin position="1094"/>
        <end position="1107"/>
    </location>
</feature>
<dbReference type="SUPFAM" id="SSF53098">
    <property type="entry name" value="Ribonuclease H-like"/>
    <property type="match status" value="1"/>
</dbReference>
<feature type="compositionally biased region" description="Basic residues" evidence="2">
    <location>
        <begin position="1181"/>
        <end position="1191"/>
    </location>
</feature>
<dbReference type="InterPro" id="IPR036397">
    <property type="entry name" value="RNaseH_sf"/>
</dbReference>
<feature type="domain" description="Retrovirus-related Pol polyprotein from transposon TNT 1-94-like beta-barrel" evidence="5">
    <location>
        <begin position="1355"/>
        <end position="1401"/>
    </location>
</feature>
<dbReference type="PANTHER" id="PTHR11439">
    <property type="entry name" value="GAG-POL-RELATED RETROTRANSPOSON"/>
    <property type="match status" value="1"/>
</dbReference>
<evidence type="ECO:0000313" key="8">
    <source>
        <dbReference type="Proteomes" id="UP000585474"/>
    </source>
</evidence>
<feature type="region of interest" description="Disordered" evidence="2">
    <location>
        <begin position="1084"/>
        <end position="1161"/>
    </location>
</feature>
<sequence>MSAHSFLDLLLLLWTDPIIYHGLKRCPVFSKDEKLWRYVTGDIKAPTQGAAETSTEFIVRLEEWDSKNHQIITWIRNTSIPSISLQFGRFDTAHAIWDFLATKYTTTDLACQYQLMTSLCRQRQEPEQSISAFLPQIYSIWDQLTPSEPKWLCAGDSTLFATYRDQQRLILFLMGLSDIYEPIRASLLHRIPLLILEQAISELLSEETRLGLVSTSHVATVLATPSSRGRGSSGGSRSFSASGSPSSGGSASRPNECTFCHATDHRLLTCPIRVCKNYHRRGPGHYRSDCPNNPTRRDTRPQSTVATAGVSSTASASSTLIDISDLPALVQQIMLASGNPSTALSASTGLSPLLLYLFPIPTTSDPQTGQTLGIGHRHGRLFQLIHLHLPISTAAATSTFSSSPSFGIWHSHLEQGTLPHRSCPGTSQQNGWAERKHCHLLDTTRALLFSSGCPERFWGEAALTAAYTINRVPSPLLGNLTPYERLYGTPPDYHSLRVFGCACFVLLQPHERTKLEPRSRLCCFLGYGIEHKGYRCWDPLSRRLRVSRHVVFWEQICFFSLSSFQMSSSTPPYLTDPSIDLFPDDVDVPADPPDDTLHVAPPSIVYPVESSSTDPAPPVLPPAPLPSDIPARRSTQVREVPSYLRDYHCFSTVLAQYEPRSYREASTNPLWQQAMTEELQALNRTHTWDLVDLPPGKSIIGCRWVYKIKTRADGTVERYKARLLSPGSSSSSNQVCRLRRAIYGLKQAPRAWYAKFSSTICDLVFSASAYDSTLFTRQSAHGIVLLLLYVDDMIITGDDVHGISELQDFLHRHFEMKDLGPLSYFLDCKTASTPLEANARLTSLDGDLLSDATLYRQLIGSLIYLTVTRPDIAHAVHLVSQFMSAPRSTHYAAVLRLLRTEAKYRALADTTQELLWLRWLLQDMGVSHSGPTVLHYDNRSAILIAHNDVFHDRTKHIEIDCHFIRQHVVCGTVHLLPVSSDDQTADIFTKSLLPGRFDALVTKLKLGTLQNLYWKQFGCASCSGKDVVCLNNQDCAIPTSQCKSNGGPVDCNIGIQVAFSGTDKNDDVLNSWYEVSPAIRVNDESHQTASETESGTRPHAPFEDRRVRSVSATRSGRSHALPRSRGRTHEDHAPGRRLHVQPRQHAETAARPPRARGEAATRLTRCHDELSRRLTRLHARATRRKGVHTRHTRGEKTTRQVAATRGATSALTQPLTVDLLTVDFDRFDDEMQAIASEFLARELGDIGGFSQQFSAEWEVDYDEYGHGCLFNEEARRREMGSTDQSESQALVSEESRERGRGQRGHHKGGAYQEDCPKYKAAQDQSSDTAATAVMADEDESEVLLAASDNGKSDCTASRVVGRGSVRFRMEDGRSVTLTEVRHVPNLRKNLISIGMLDSKGCSFEASGGILRVSKGNKEMLWGKKTRGLYRSEGNVQTGGATVRHGSSGISEKNGQGKQPLHRGTQSKRRGTWGIRNGTWRIRSGTRAQGDALGYVRKSGQTRVMQPVQDVHREAQRKETKSILRSCTAKGAVTPKRVSFALDLISGGVLSSCAHKGGEMEPRQLAKCIHFGGKWSSPLMRLGISDAVLQSYGGAGSEVVRKDNLKTSDYPPVGWRGRLLSPAHLDESKPTWMSPSPVAKPKPDWSSYGVSM</sequence>
<keyword evidence="1" id="KW-0378">Hydrolase</keyword>
<evidence type="ECO:0000259" key="4">
    <source>
        <dbReference type="Pfam" id="PF07727"/>
    </source>
</evidence>
<dbReference type="PANTHER" id="PTHR11439:SF461">
    <property type="entry name" value="OS10G0432200 PROTEIN"/>
    <property type="match status" value="1"/>
</dbReference>
<dbReference type="GO" id="GO:0004190">
    <property type="term" value="F:aspartic-type endopeptidase activity"/>
    <property type="evidence" value="ECO:0007669"/>
    <property type="project" value="UniProtKB-KW"/>
</dbReference>
<dbReference type="Gene3D" id="3.30.420.10">
    <property type="entry name" value="Ribonuclease H-like superfamily/Ribonuclease H"/>
    <property type="match status" value="1"/>
</dbReference>
<name>A0A7J0DQ52_9ERIC</name>
<dbReference type="InterPro" id="IPR013103">
    <property type="entry name" value="RVT_2"/>
</dbReference>
<dbReference type="GO" id="GO:0003676">
    <property type="term" value="F:nucleic acid binding"/>
    <property type="evidence" value="ECO:0007669"/>
    <property type="project" value="InterPro"/>
</dbReference>
<dbReference type="CDD" id="cd09272">
    <property type="entry name" value="RNase_HI_RT_Ty1"/>
    <property type="match status" value="1"/>
</dbReference>
<keyword evidence="8" id="KW-1185">Reference proteome</keyword>
<feature type="region of interest" description="Disordered" evidence="2">
    <location>
        <begin position="1435"/>
        <end position="1475"/>
    </location>
</feature>
<evidence type="ECO:0000259" key="5">
    <source>
        <dbReference type="Pfam" id="PF22936"/>
    </source>
</evidence>
<dbReference type="InterPro" id="IPR054722">
    <property type="entry name" value="PolX-like_BBD"/>
</dbReference>
<feature type="region of interest" description="Disordered" evidence="2">
    <location>
        <begin position="1625"/>
        <end position="1651"/>
    </location>
</feature>
<evidence type="ECO:0000256" key="2">
    <source>
        <dbReference type="SAM" id="MobiDB-lite"/>
    </source>
</evidence>
<evidence type="ECO:0000259" key="6">
    <source>
        <dbReference type="Pfam" id="PF25597"/>
    </source>
</evidence>
<feature type="region of interest" description="Disordered" evidence="2">
    <location>
        <begin position="224"/>
        <end position="253"/>
    </location>
</feature>
<dbReference type="InterPro" id="IPR043502">
    <property type="entry name" value="DNA/RNA_pol_sf"/>
</dbReference>
<proteinExistence type="predicted"/>
<feature type="compositionally biased region" description="Low complexity" evidence="2">
    <location>
        <begin position="225"/>
        <end position="253"/>
    </location>
</feature>
<dbReference type="Pfam" id="PF25597">
    <property type="entry name" value="SH3_retrovirus"/>
    <property type="match status" value="1"/>
</dbReference>
<feature type="signal peptide" evidence="3">
    <location>
        <begin position="1"/>
        <end position="22"/>
    </location>
</feature>
<keyword evidence="3" id="KW-0732">Signal</keyword>
<dbReference type="EMBL" id="BJWL01000339">
    <property type="protein sequence ID" value="GFS39967.1"/>
    <property type="molecule type" value="Genomic_DNA"/>
</dbReference>
<organism evidence="7 8">
    <name type="scientific">Actinidia rufa</name>
    <dbReference type="NCBI Taxonomy" id="165716"/>
    <lineage>
        <taxon>Eukaryota</taxon>
        <taxon>Viridiplantae</taxon>
        <taxon>Streptophyta</taxon>
        <taxon>Embryophyta</taxon>
        <taxon>Tracheophyta</taxon>
        <taxon>Spermatophyta</taxon>
        <taxon>Magnoliopsida</taxon>
        <taxon>eudicotyledons</taxon>
        <taxon>Gunneridae</taxon>
        <taxon>Pentapetalae</taxon>
        <taxon>asterids</taxon>
        <taxon>Ericales</taxon>
        <taxon>Actinidiaceae</taxon>
        <taxon>Actinidia</taxon>
    </lineage>
</organism>
<feature type="compositionally biased region" description="Polar residues" evidence="2">
    <location>
        <begin position="1447"/>
        <end position="1456"/>
    </location>
</feature>
<evidence type="ECO:0000256" key="1">
    <source>
        <dbReference type="ARBA" id="ARBA00022750"/>
    </source>
</evidence>
<feature type="domain" description="Reverse transcriptase Ty1/copia-type" evidence="4">
    <location>
        <begin position="728"/>
        <end position="829"/>
    </location>
</feature>
<dbReference type="InterPro" id="IPR057670">
    <property type="entry name" value="SH3_retrovirus"/>
</dbReference>
<evidence type="ECO:0000313" key="7">
    <source>
        <dbReference type="EMBL" id="GFS39967.1"/>
    </source>
</evidence>